<dbReference type="CDD" id="cd02796">
    <property type="entry name" value="tRNA_bind_bactPheRS"/>
    <property type="match status" value="1"/>
</dbReference>
<evidence type="ECO:0000313" key="6">
    <source>
        <dbReference type="Proteomes" id="UP000824160"/>
    </source>
</evidence>
<dbReference type="SMART" id="SM00873">
    <property type="entry name" value="B3_4"/>
    <property type="match status" value="1"/>
</dbReference>
<dbReference type="InterPro" id="IPR004532">
    <property type="entry name" value="Phe-tRNA-ligase_IIc_bsu_bact"/>
</dbReference>
<reference evidence="5" key="1">
    <citation type="submission" date="2020-10" db="EMBL/GenBank/DDBJ databases">
        <authorList>
            <person name="Gilroy R."/>
        </authorList>
    </citation>
    <scope>NUCLEOTIDE SEQUENCE</scope>
    <source>
        <strain evidence="5">ChiBcec7-5410</strain>
    </source>
</reference>
<dbReference type="InterPro" id="IPR012340">
    <property type="entry name" value="NA-bd_OB-fold"/>
</dbReference>
<dbReference type="Gene3D" id="3.50.40.10">
    <property type="entry name" value="Phenylalanyl-trna Synthetase, Chain B, domain 3"/>
    <property type="match status" value="1"/>
</dbReference>
<organism evidence="5 6">
    <name type="scientific">Candidatus Faecivivens stercoripullorum</name>
    <dbReference type="NCBI Taxonomy" id="2840805"/>
    <lineage>
        <taxon>Bacteria</taxon>
        <taxon>Bacillati</taxon>
        <taxon>Bacillota</taxon>
        <taxon>Clostridia</taxon>
        <taxon>Eubacteriales</taxon>
        <taxon>Oscillospiraceae</taxon>
        <taxon>Oscillospiraceae incertae sedis</taxon>
        <taxon>Candidatus Faecivivens</taxon>
    </lineage>
</organism>
<dbReference type="GO" id="GO:0006432">
    <property type="term" value="P:phenylalanyl-tRNA aminoacylation"/>
    <property type="evidence" value="ECO:0007669"/>
    <property type="project" value="InterPro"/>
</dbReference>
<evidence type="ECO:0000259" key="4">
    <source>
        <dbReference type="PROSITE" id="PS50886"/>
    </source>
</evidence>
<evidence type="ECO:0000256" key="3">
    <source>
        <dbReference type="PROSITE-ProRule" id="PRU00209"/>
    </source>
</evidence>
<keyword evidence="1 3" id="KW-0820">tRNA-binding</keyword>
<comment type="caution">
    <text evidence="5">The sequence shown here is derived from an EMBL/GenBank/DDBJ whole genome shotgun (WGS) entry which is preliminary data.</text>
</comment>
<dbReference type="EMBL" id="DVLW01000082">
    <property type="protein sequence ID" value="HIT94129.1"/>
    <property type="molecule type" value="Genomic_DNA"/>
</dbReference>
<protein>
    <submittedName>
        <fullName evidence="5">Phenylalanine--tRNA ligase subunit beta</fullName>
        <ecNumber evidence="5">6.1.1.20</ecNumber>
    </submittedName>
</protein>
<dbReference type="GO" id="GO:0005524">
    <property type="term" value="F:ATP binding"/>
    <property type="evidence" value="ECO:0007669"/>
    <property type="project" value="InterPro"/>
</dbReference>
<dbReference type="Gene3D" id="2.40.50.140">
    <property type="entry name" value="Nucleic acid-binding proteins"/>
    <property type="match status" value="1"/>
</dbReference>
<evidence type="ECO:0000256" key="1">
    <source>
        <dbReference type="ARBA" id="ARBA00022555"/>
    </source>
</evidence>
<dbReference type="NCBIfam" id="TIGR00472">
    <property type="entry name" value="pheT_bact"/>
    <property type="match status" value="1"/>
</dbReference>
<dbReference type="SUPFAM" id="SSF50249">
    <property type="entry name" value="Nucleic acid-binding proteins"/>
    <property type="match status" value="1"/>
</dbReference>
<keyword evidence="2 3" id="KW-0694">RNA-binding</keyword>
<dbReference type="InterPro" id="IPR020825">
    <property type="entry name" value="Phe-tRNA_synthase-like_B3/B4"/>
</dbReference>
<dbReference type="EC" id="6.1.1.20" evidence="5"/>
<evidence type="ECO:0000256" key="2">
    <source>
        <dbReference type="ARBA" id="ARBA00022884"/>
    </source>
</evidence>
<dbReference type="GO" id="GO:0000049">
    <property type="term" value="F:tRNA binding"/>
    <property type="evidence" value="ECO:0007669"/>
    <property type="project" value="UniProtKB-UniRule"/>
</dbReference>
<dbReference type="PANTHER" id="PTHR10947:SF0">
    <property type="entry name" value="PHENYLALANINE--TRNA LIGASE BETA SUBUNIT"/>
    <property type="match status" value="1"/>
</dbReference>
<dbReference type="GO" id="GO:0000287">
    <property type="term" value="F:magnesium ion binding"/>
    <property type="evidence" value="ECO:0007669"/>
    <property type="project" value="InterPro"/>
</dbReference>
<dbReference type="SUPFAM" id="SSF56037">
    <property type="entry name" value="PheT/TilS domain"/>
    <property type="match status" value="1"/>
</dbReference>
<dbReference type="Proteomes" id="UP000824160">
    <property type="component" value="Unassembled WGS sequence"/>
</dbReference>
<name>A0A9D1H7N9_9FIRM</name>
<dbReference type="InterPro" id="IPR002547">
    <property type="entry name" value="tRNA-bd_dom"/>
</dbReference>
<feature type="non-terminal residue" evidence="5">
    <location>
        <position position="412"/>
    </location>
</feature>
<dbReference type="Pfam" id="PF03483">
    <property type="entry name" value="B3_4"/>
    <property type="match status" value="1"/>
</dbReference>
<dbReference type="NCBIfam" id="NF045760">
    <property type="entry name" value="YtpR"/>
    <property type="match status" value="1"/>
</dbReference>
<dbReference type="Pfam" id="PF01588">
    <property type="entry name" value="tRNA_bind"/>
    <property type="match status" value="1"/>
</dbReference>
<dbReference type="GO" id="GO:0009328">
    <property type="term" value="C:phenylalanine-tRNA ligase complex"/>
    <property type="evidence" value="ECO:0007669"/>
    <property type="project" value="TreeGrafter"/>
</dbReference>
<dbReference type="PROSITE" id="PS50886">
    <property type="entry name" value="TRBD"/>
    <property type="match status" value="1"/>
</dbReference>
<dbReference type="InterPro" id="IPR033714">
    <property type="entry name" value="tRNA_bind_bactPheRS"/>
</dbReference>
<reference evidence="5" key="2">
    <citation type="journal article" date="2021" name="PeerJ">
        <title>Extensive microbial diversity within the chicken gut microbiome revealed by metagenomics and culture.</title>
        <authorList>
            <person name="Gilroy R."/>
            <person name="Ravi A."/>
            <person name="Getino M."/>
            <person name="Pursley I."/>
            <person name="Horton D.L."/>
            <person name="Alikhan N.F."/>
            <person name="Baker D."/>
            <person name="Gharbi K."/>
            <person name="Hall N."/>
            <person name="Watson M."/>
            <person name="Adriaenssens E.M."/>
            <person name="Foster-Nyarko E."/>
            <person name="Jarju S."/>
            <person name="Secka A."/>
            <person name="Antonio M."/>
            <person name="Oren A."/>
            <person name="Chaudhuri R.R."/>
            <person name="La Ragione R."/>
            <person name="Hildebrand F."/>
            <person name="Pallen M.J."/>
        </authorList>
    </citation>
    <scope>NUCLEOTIDE SEQUENCE</scope>
    <source>
        <strain evidence="5">ChiBcec7-5410</strain>
    </source>
</reference>
<dbReference type="GO" id="GO:0004826">
    <property type="term" value="F:phenylalanine-tRNA ligase activity"/>
    <property type="evidence" value="ECO:0007669"/>
    <property type="project" value="UniProtKB-EC"/>
</dbReference>
<keyword evidence="5" id="KW-0436">Ligase</keyword>
<evidence type="ECO:0000313" key="5">
    <source>
        <dbReference type="EMBL" id="HIT94129.1"/>
    </source>
</evidence>
<dbReference type="PANTHER" id="PTHR10947">
    <property type="entry name" value="PHENYLALANYL-TRNA SYNTHETASE BETA CHAIN AND LEUCINE-RICH REPEAT-CONTAINING PROTEIN 47"/>
    <property type="match status" value="1"/>
</dbReference>
<feature type="domain" description="TRNA-binding" evidence="4">
    <location>
        <begin position="39"/>
        <end position="154"/>
    </location>
</feature>
<proteinExistence type="predicted"/>
<dbReference type="Gene3D" id="3.30.56.10">
    <property type="match status" value="1"/>
</dbReference>
<sequence>MKVSLNWLKRYVDIDVAPEVLCDKMTMSGFEVEEMTDLSATMSNVVVGRVMKMEHHPDADKLWVCQIDVGGEEEIQIITGAQNVFEGALVPCALHDSHLPNGVHIKRGKLRGLPSNGMMCSGEELCLKEGDYPGAEVHGILILEGDWKPGTDMRDVLGMNDVLIDFSILSNRPDCNSVIGIAREVAVVLGKEFHGPDTSYKTSGGNVNDYISIRVDDFDLCPRYVGRVVKNLRIGPSPEWMRECLRSAGVRSINNIVDITNFVMLETGQPMHAYDLRYVRGNQIIVRRAHENEPMKTLDDKEHILNPEMLVIADAENPSCLAGVMGSLHSEIEPDTTELLFETAKFRRDNIRRTARALGMRTESSARFEKGTDVMGCTYAMDRALQLINELDCGDIIDGVIDVHEQLPEQRV</sequence>
<dbReference type="FunFam" id="2.40.50.140:FF:000045">
    <property type="entry name" value="Phenylalanine--tRNA ligase beta subunit"/>
    <property type="match status" value="1"/>
</dbReference>
<gene>
    <name evidence="5" type="primary">pheT</name>
    <name evidence="5" type="ORF">IAC43_02985</name>
</gene>
<accession>A0A9D1H7N9</accession>
<dbReference type="InterPro" id="IPR005146">
    <property type="entry name" value="B3/B4_tRNA-bd"/>
</dbReference>
<dbReference type="AlphaFoldDB" id="A0A9D1H7N9"/>
<dbReference type="InterPro" id="IPR045060">
    <property type="entry name" value="Phe-tRNA-ligase_IIc_bsu"/>
</dbReference>